<evidence type="ECO:0000313" key="10">
    <source>
        <dbReference type="Proteomes" id="UP000199514"/>
    </source>
</evidence>
<gene>
    <name evidence="9" type="ORF">SAMN05421780_101339</name>
</gene>
<dbReference type="STRING" id="927664.SAMN05421780_101339"/>
<keyword evidence="5 6" id="KW-0350">Heme biosynthesis</keyword>
<dbReference type="SUPFAM" id="SSF54373">
    <property type="entry name" value="FAD-linked reductases, C-terminal domain"/>
    <property type="match status" value="1"/>
</dbReference>
<dbReference type="EC" id="1.3.3.15" evidence="6"/>
<evidence type="ECO:0000256" key="2">
    <source>
        <dbReference type="ARBA" id="ARBA00022630"/>
    </source>
</evidence>
<dbReference type="Proteomes" id="UP000199514">
    <property type="component" value="Unassembled WGS sequence"/>
</dbReference>
<dbReference type="UniPathway" id="UPA00252"/>
<dbReference type="Gene3D" id="3.50.50.60">
    <property type="entry name" value="FAD/NAD(P)-binding domain"/>
    <property type="match status" value="1"/>
</dbReference>
<dbReference type="EMBL" id="FOLE01000001">
    <property type="protein sequence ID" value="SFB76234.1"/>
    <property type="molecule type" value="Genomic_DNA"/>
</dbReference>
<dbReference type="Pfam" id="PF01593">
    <property type="entry name" value="Amino_oxidase"/>
    <property type="match status" value="1"/>
</dbReference>
<evidence type="ECO:0000313" key="9">
    <source>
        <dbReference type="EMBL" id="SFB76234.1"/>
    </source>
</evidence>
<keyword evidence="7" id="KW-0472">Membrane</keyword>
<accession>A0A1I1DN19</accession>
<evidence type="ECO:0000256" key="7">
    <source>
        <dbReference type="SAM" id="Phobius"/>
    </source>
</evidence>
<comment type="function">
    <text evidence="6">Involved in coproporphyrin-dependent heme b biosynthesis. Catalyzes the oxidation of coproporphyrinogen III to coproporphyrin III.</text>
</comment>
<keyword evidence="3 6" id="KW-0274">FAD</keyword>
<dbReference type="Gene3D" id="3.90.660.20">
    <property type="entry name" value="Protoporphyrinogen oxidase, mitochondrial, domain 2"/>
    <property type="match status" value="1"/>
</dbReference>
<dbReference type="GO" id="GO:0004729">
    <property type="term" value="F:oxygen-dependent protoporphyrinogen oxidase activity"/>
    <property type="evidence" value="ECO:0007669"/>
    <property type="project" value="UniProtKB-UniRule"/>
</dbReference>
<organism evidence="9 10">
    <name type="scientific">Flexibacter flexilis DSM 6793</name>
    <dbReference type="NCBI Taxonomy" id="927664"/>
    <lineage>
        <taxon>Bacteria</taxon>
        <taxon>Pseudomonadati</taxon>
        <taxon>Bacteroidota</taxon>
        <taxon>Cytophagia</taxon>
        <taxon>Cytophagales</taxon>
        <taxon>Flexibacteraceae</taxon>
        <taxon>Flexibacter</taxon>
    </lineage>
</organism>
<dbReference type="GO" id="GO:0006783">
    <property type="term" value="P:heme biosynthetic process"/>
    <property type="evidence" value="ECO:0007669"/>
    <property type="project" value="UniProtKB-UniRule"/>
</dbReference>
<keyword evidence="4 6" id="KW-0560">Oxidoreductase</keyword>
<keyword evidence="6" id="KW-0963">Cytoplasm</keyword>
<feature type="transmembrane region" description="Helical" evidence="7">
    <location>
        <begin position="12"/>
        <end position="31"/>
    </location>
</feature>
<evidence type="ECO:0000256" key="6">
    <source>
        <dbReference type="RuleBase" id="RU364052"/>
    </source>
</evidence>
<evidence type="ECO:0000256" key="3">
    <source>
        <dbReference type="ARBA" id="ARBA00022827"/>
    </source>
</evidence>
<proteinExistence type="inferred from homology"/>
<dbReference type="InterPro" id="IPR036188">
    <property type="entry name" value="FAD/NAD-bd_sf"/>
</dbReference>
<sequence length="451" mass="50071">MAYICPVSQTFLNMTIIIGAGISGLSLAYYLQKAGKPYLLFEAANRAGGYIKSVREEGFLLDTGPNSILCDAATEQLFKDLDIENQAIEANDVSKDRFIFKNGDYRALPSSPKTLLTSSFFSWKTKFKILGEFGNKTKAAPNETLAEFVARRFGDEAVDYALQPFVNGVYAGDCRQLLTDKTFPILLEYEEKYGSVLKGFAKNAGAGRRKSMNFRNGMQTLTDALFAQLDYVHLEHSVQSIEHLKDGRWHISISTPDGSTRQEYTDNLVITTPAPVAATLLANAFPQLAQALLAIDYPPMAMIHTAYPKDAVGFSLNGFGGLHPPKEGLFTAGSIWTSSVFEGRSPADKVLFTSFVGGVLAREQTFLSDKEILEKVDAELRKLYRISAQKPAYQRITRWQKAIPQYDKNLNAVYEYATEAEKNHLYLAANWYKGVALADCIRKGRELAASF</sequence>
<dbReference type="AlphaFoldDB" id="A0A1I1DN19"/>
<dbReference type="InterPro" id="IPR002937">
    <property type="entry name" value="Amino_oxidase"/>
</dbReference>
<protein>
    <recommendedName>
        <fullName evidence="6">Coproporphyrinogen III oxidase</fullName>
        <ecNumber evidence="6">1.3.3.15</ecNumber>
    </recommendedName>
</protein>
<dbReference type="Gene3D" id="1.10.3110.10">
    <property type="entry name" value="protoporphyrinogen ix oxidase, domain 3"/>
    <property type="match status" value="1"/>
</dbReference>
<keyword evidence="7" id="KW-1133">Transmembrane helix</keyword>
<dbReference type="InterPro" id="IPR004572">
    <property type="entry name" value="Protoporphyrinogen_oxidase"/>
</dbReference>
<evidence type="ECO:0000259" key="8">
    <source>
        <dbReference type="Pfam" id="PF01593"/>
    </source>
</evidence>
<dbReference type="InterPro" id="IPR050464">
    <property type="entry name" value="Zeta_carotene_desat/Oxidored"/>
</dbReference>
<reference evidence="9 10" key="1">
    <citation type="submission" date="2016-10" db="EMBL/GenBank/DDBJ databases">
        <authorList>
            <person name="de Groot N.N."/>
        </authorList>
    </citation>
    <scope>NUCLEOTIDE SEQUENCE [LARGE SCALE GENOMIC DNA]</scope>
    <source>
        <strain evidence="9 10">DSM 6793</strain>
    </source>
</reference>
<dbReference type="PANTHER" id="PTHR42923:SF3">
    <property type="entry name" value="PROTOPORPHYRINOGEN OXIDASE"/>
    <property type="match status" value="1"/>
</dbReference>
<dbReference type="SUPFAM" id="SSF51905">
    <property type="entry name" value="FAD/NAD(P)-binding domain"/>
    <property type="match status" value="1"/>
</dbReference>
<evidence type="ECO:0000256" key="4">
    <source>
        <dbReference type="ARBA" id="ARBA00023002"/>
    </source>
</evidence>
<name>A0A1I1DN19_9BACT</name>
<keyword evidence="7" id="KW-0812">Transmembrane</keyword>
<comment type="similarity">
    <text evidence="6">Belongs to the protoporphyrinogen/coproporphyrinogen oxidase family. Coproporphyrinogen III oxidase subfamily.</text>
</comment>
<dbReference type="NCBIfam" id="TIGR00562">
    <property type="entry name" value="proto_IX_ox"/>
    <property type="match status" value="1"/>
</dbReference>
<comment type="subcellular location">
    <subcellularLocation>
        <location evidence="6">Cytoplasm</location>
    </subcellularLocation>
</comment>
<evidence type="ECO:0000256" key="5">
    <source>
        <dbReference type="ARBA" id="ARBA00023133"/>
    </source>
</evidence>
<comment type="catalytic activity">
    <reaction evidence="6">
        <text>coproporphyrinogen III + 3 O2 = coproporphyrin III + 3 H2O2</text>
        <dbReference type="Rhea" id="RHEA:43436"/>
        <dbReference type="ChEBI" id="CHEBI:15379"/>
        <dbReference type="ChEBI" id="CHEBI:16240"/>
        <dbReference type="ChEBI" id="CHEBI:57309"/>
        <dbReference type="ChEBI" id="CHEBI:131725"/>
        <dbReference type="EC" id="1.3.3.15"/>
    </reaction>
</comment>
<evidence type="ECO:0000256" key="1">
    <source>
        <dbReference type="ARBA" id="ARBA00001974"/>
    </source>
</evidence>
<dbReference type="PANTHER" id="PTHR42923">
    <property type="entry name" value="PROTOPORPHYRINOGEN OXIDASE"/>
    <property type="match status" value="1"/>
</dbReference>
<feature type="domain" description="Amine oxidase" evidence="8">
    <location>
        <begin position="22"/>
        <end position="449"/>
    </location>
</feature>
<comment type="pathway">
    <text evidence="6">Porphyrin-containing compound metabolism; protoheme biosynthesis.</text>
</comment>
<comment type="cofactor">
    <cofactor evidence="1 6">
        <name>FAD</name>
        <dbReference type="ChEBI" id="CHEBI:57692"/>
    </cofactor>
</comment>
<dbReference type="GO" id="GO:0005737">
    <property type="term" value="C:cytoplasm"/>
    <property type="evidence" value="ECO:0007669"/>
    <property type="project" value="UniProtKB-SubCell"/>
</dbReference>
<keyword evidence="2 6" id="KW-0285">Flavoprotein</keyword>
<keyword evidence="10" id="KW-1185">Reference proteome</keyword>